<evidence type="ECO:0000313" key="2">
    <source>
        <dbReference type="Proteomes" id="UP000012138"/>
    </source>
</evidence>
<dbReference type="AlphaFoldDB" id="M6Y163"/>
<reference evidence="1 2" key="1">
    <citation type="submission" date="2013-01" db="EMBL/GenBank/DDBJ databases">
        <authorList>
            <person name="Harkins D.M."/>
            <person name="Durkin A.S."/>
            <person name="Brinkac L.M."/>
            <person name="Haft D.H."/>
            <person name="Selengut J.D."/>
            <person name="Sanka R."/>
            <person name="DePew J."/>
            <person name="Purushe J."/>
            <person name="Whelen A.C."/>
            <person name="Vinetz J.M."/>
            <person name="Sutton G.G."/>
            <person name="Nierman W.C."/>
            <person name="Fouts D.E."/>
        </authorList>
    </citation>
    <scope>NUCLEOTIDE SEQUENCE [LARGE SCALE GENOMIC DNA]</scope>
    <source>
        <strain evidence="1 2">2001034031</strain>
    </source>
</reference>
<dbReference type="Proteomes" id="UP000012138">
    <property type="component" value="Unassembled WGS sequence"/>
</dbReference>
<gene>
    <name evidence="1" type="ORF">LEP1GSC024_0298</name>
</gene>
<proteinExistence type="predicted"/>
<sequence length="50" mass="6159">MKNPVKPHFRVFKKVKYRKQYKTKSKRRTPLRAKSFLNRCILSPENLIQR</sequence>
<protein>
    <submittedName>
        <fullName evidence="1">Uncharacterized protein</fullName>
    </submittedName>
</protein>
<evidence type="ECO:0000313" key="1">
    <source>
        <dbReference type="EMBL" id="EMO88037.1"/>
    </source>
</evidence>
<name>M6Y163_9LEPT</name>
<accession>M6Y163</accession>
<dbReference type="EMBL" id="AKXB02000138">
    <property type="protein sequence ID" value="EMO88037.1"/>
    <property type="molecule type" value="Genomic_DNA"/>
</dbReference>
<organism evidence="1 2">
    <name type="scientific">Leptospira noguchii str. 2001034031</name>
    <dbReference type="NCBI Taxonomy" id="1193053"/>
    <lineage>
        <taxon>Bacteria</taxon>
        <taxon>Pseudomonadati</taxon>
        <taxon>Spirochaetota</taxon>
        <taxon>Spirochaetia</taxon>
        <taxon>Leptospirales</taxon>
        <taxon>Leptospiraceae</taxon>
        <taxon>Leptospira</taxon>
    </lineage>
</organism>
<comment type="caution">
    <text evidence="1">The sequence shown here is derived from an EMBL/GenBank/DDBJ whole genome shotgun (WGS) entry which is preliminary data.</text>
</comment>